<feature type="non-terminal residue" evidence="1">
    <location>
        <position position="78"/>
    </location>
</feature>
<proteinExistence type="predicted"/>
<protein>
    <submittedName>
        <fullName evidence="1">Putative ovule protein</fullName>
    </submittedName>
</protein>
<name>A0A0V0GMV1_SOLCH</name>
<accession>A0A0V0GMV1</accession>
<dbReference type="AlphaFoldDB" id="A0A0V0GMV1"/>
<dbReference type="EMBL" id="GEDG01035433">
    <property type="protein sequence ID" value="JAP09210.1"/>
    <property type="molecule type" value="Transcribed_RNA"/>
</dbReference>
<evidence type="ECO:0000313" key="1">
    <source>
        <dbReference type="EMBL" id="JAP09210.1"/>
    </source>
</evidence>
<reference evidence="1" key="1">
    <citation type="submission" date="2015-12" db="EMBL/GenBank/DDBJ databases">
        <title>Gene expression during late stages of embryo sac development: a critical building block for successful pollen-pistil interactions.</title>
        <authorList>
            <person name="Liu Y."/>
            <person name="Joly V."/>
            <person name="Sabar M."/>
            <person name="Matton D.P."/>
        </authorList>
    </citation>
    <scope>NUCLEOTIDE SEQUENCE</scope>
</reference>
<sequence length="78" mass="8549">MGLNNRMLLGLCTLSMLAFDSHITPYVCKLVSCLLCNLIACISISPILHTSHCLVPFCFLVLLLNISKLCGLFTFDTA</sequence>
<organism evidence="1">
    <name type="scientific">Solanum chacoense</name>
    <name type="common">Chaco potato</name>
    <dbReference type="NCBI Taxonomy" id="4108"/>
    <lineage>
        <taxon>Eukaryota</taxon>
        <taxon>Viridiplantae</taxon>
        <taxon>Streptophyta</taxon>
        <taxon>Embryophyta</taxon>
        <taxon>Tracheophyta</taxon>
        <taxon>Spermatophyta</taxon>
        <taxon>Magnoliopsida</taxon>
        <taxon>eudicotyledons</taxon>
        <taxon>Gunneridae</taxon>
        <taxon>Pentapetalae</taxon>
        <taxon>asterids</taxon>
        <taxon>lamiids</taxon>
        <taxon>Solanales</taxon>
        <taxon>Solanaceae</taxon>
        <taxon>Solanoideae</taxon>
        <taxon>Solaneae</taxon>
        <taxon>Solanum</taxon>
    </lineage>
</organism>